<dbReference type="Proteomes" id="UP001162501">
    <property type="component" value="Chromosome 26"/>
</dbReference>
<organism evidence="1 2">
    <name type="scientific">Rangifer tarandus platyrhynchus</name>
    <name type="common">Svalbard reindeer</name>
    <dbReference type="NCBI Taxonomy" id="3082113"/>
    <lineage>
        <taxon>Eukaryota</taxon>
        <taxon>Metazoa</taxon>
        <taxon>Chordata</taxon>
        <taxon>Craniata</taxon>
        <taxon>Vertebrata</taxon>
        <taxon>Euteleostomi</taxon>
        <taxon>Mammalia</taxon>
        <taxon>Eutheria</taxon>
        <taxon>Laurasiatheria</taxon>
        <taxon>Artiodactyla</taxon>
        <taxon>Ruminantia</taxon>
        <taxon>Pecora</taxon>
        <taxon>Cervidae</taxon>
        <taxon>Odocoileinae</taxon>
        <taxon>Rangifer</taxon>
    </lineage>
</organism>
<proteinExistence type="predicted"/>
<reference evidence="1" key="1">
    <citation type="submission" date="2023-05" db="EMBL/GenBank/DDBJ databases">
        <authorList>
            <consortium name="ELIXIR-Norway"/>
        </authorList>
    </citation>
    <scope>NUCLEOTIDE SEQUENCE</scope>
</reference>
<protein>
    <submittedName>
        <fullName evidence="1">Uncharacterized protein</fullName>
    </submittedName>
</protein>
<feature type="non-terminal residue" evidence="1">
    <location>
        <position position="60"/>
    </location>
</feature>
<gene>
    <name evidence="1" type="ORF">MRATA1EN22A_LOCUS15575</name>
</gene>
<reference evidence="1" key="2">
    <citation type="submission" date="2025-03" db="EMBL/GenBank/DDBJ databases">
        <authorList>
            <consortium name="ELIXIR-Norway"/>
            <consortium name="Elixir Norway"/>
        </authorList>
    </citation>
    <scope>NUCLEOTIDE SEQUENCE</scope>
</reference>
<sequence length="60" mass="6152">MFLPRNGKSGMFLGKEQGFGASMPGTSTPPPVLPRTSLALLGPVGEEDTSQGRPGLRGAP</sequence>
<evidence type="ECO:0000313" key="1">
    <source>
        <dbReference type="EMBL" id="CAN0320412.1"/>
    </source>
</evidence>
<name>A0AC59Z916_RANTA</name>
<accession>A0AC59Z916</accession>
<evidence type="ECO:0000313" key="2">
    <source>
        <dbReference type="Proteomes" id="UP001162501"/>
    </source>
</evidence>
<dbReference type="EMBL" id="OX596110">
    <property type="protein sequence ID" value="CAN0320412.1"/>
    <property type="molecule type" value="Genomic_DNA"/>
</dbReference>